<keyword evidence="2" id="KW-0285">Flavoprotein</keyword>
<evidence type="ECO:0000256" key="2">
    <source>
        <dbReference type="ARBA" id="ARBA00022630"/>
    </source>
</evidence>
<dbReference type="InterPro" id="IPR023753">
    <property type="entry name" value="FAD/NAD-binding_dom"/>
</dbReference>
<feature type="domain" description="FAD/NAD(P)-binding" evidence="5">
    <location>
        <begin position="16"/>
        <end position="297"/>
    </location>
</feature>
<accession>A0A6J6LZH0</accession>
<evidence type="ECO:0000256" key="4">
    <source>
        <dbReference type="ARBA" id="ARBA00023002"/>
    </source>
</evidence>
<dbReference type="Pfam" id="PF07992">
    <property type="entry name" value="Pyr_redox_2"/>
    <property type="match status" value="1"/>
</dbReference>
<dbReference type="PANTHER" id="PTHR43735:SF3">
    <property type="entry name" value="FERROPTOSIS SUPPRESSOR PROTEIN 1"/>
    <property type="match status" value="1"/>
</dbReference>
<dbReference type="SUPFAM" id="SSF51905">
    <property type="entry name" value="FAD/NAD(P)-binding domain"/>
    <property type="match status" value="2"/>
</dbReference>
<sequence length="383" mass="42276">MPKSQKVNGAQRKPLVVIAGLGDVGVLVATRLSRSCEVVAISTRPALVSGQELGNRLTDPSSWRRTYLVPYLRFRRLDRVRQLQGRIISADLDGDSVEIELSNGTRIIEQYDIFIIATGASNGFWRHDRIEDIETTEAGLASVSEELKAAKTIAVVGGGTTGVSVADNLARRGGAEVHLFHSGEQPLPGYHPKARSWITRVLSTDGVVLHPGHRAITPDGFTGDRLTHEPIEWATEQEPFKADVTLWAVGGMRPHSNFLPAEVLDDSGFVNVDEYLRLPGHENVFAVGDVAASDPHRSSARNWGFRVVVANVRAALKGRTKLKRYKAPEFRWGSILGLQPEGLTVVQPDGRRFRIPRWIAEPLLMRVFVTRYLYGGLRRGSRG</sequence>
<name>A0A6J6LZH0_9ZZZZ</name>
<dbReference type="PRINTS" id="PR00469">
    <property type="entry name" value="PNDRDTASEII"/>
</dbReference>
<comment type="similarity">
    <text evidence="1">Belongs to the FAD-dependent oxidoreductase family.</text>
</comment>
<dbReference type="Gene3D" id="3.50.50.100">
    <property type="match status" value="1"/>
</dbReference>
<dbReference type="AlphaFoldDB" id="A0A6J6LZH0"/>
<dbReference type="EMBL" id="CAEZWM010000185">
    <property type="protein sequence ID" value="CAB4667226.1"/>
    <property type="molecule type" value="Genomic_DNA"/>
</dbReference>
<dbReference type="PANTHER" id="PTHR43735">
    <property type="entry name" value="APOPTOSIS-INDUCING FACTOR 1"/>
    <property type="match status" value="1"/>
</dbReference>
<evidence type="ECO:0000256" key="1">
    <source>
        <dbReference type="ARBA" id="ARBA00006442"/>
    </source>
</evidence>
<dbReference type="GO" id="GO:0050660">
    <property type="term" value="F:flavin adenine dinucleotide binding"/>
    <property type="evidence" value="ECO:0007669"/>
    <property type="project" value="TreeGrafter"/>
</dbReference>
<organism evidence="6">
    <name type="scientific">freshwater metagenome</name>
    <dbReference type="NCBI Taxonomy" id="449393"/>
    <lineage>
        <taxon>unclassified sequences</taxon>
        <taxon>metagenomes</taxon>
        <taxon>ecological metagenomes</taxon>
    </lineage>
</organism>
<protein>
    <submittedName>
        <fullName evidence="6">Unannotated protein</fullName>
    </submittedName>
</protein>
<reference evidence="6" key="1">
    <citation type="submission" date="2020-05" db="EMBL/GenBank/DDBJ databases">
        <authorList>
            <person name="Chiriac C."/>
            <person name="Salcher M."/>
            <person name="Ghai R."/>
            <person name="Kavagutti S V."/>
        </authorList>
    </citation>
    <scope>NUCLEOTIDE SEQUENCE</scope>
</reference>
<evidence type="ECO:0000259" key="5">
    <source>
        <dbReference type="Pfam" id="PF07992"/>
    </source>
</evidence>
<dbReference type="PRINTS" id="PR00368">
    <property type="entry name" value="FADPNR"/>
</dbReference>
<dbReference type="GO" id="GO:0005737">
    <property type="term" value="C:cytoplasm"/>
    <property type="evidence" value="ECO:0007669"/>
    <property type="project" value="TreeGrafter"/>
</dbReference>
<dbReference type="GO" id="GO:0004174">
    <property type="term" value="F:electron-transferring-flavoprotein dehydrogenase activity"/>
    <property type="evidence" value="ECO:0007669"/>
    <property type="project" value="TreeGrafter"/>
</dbReference>
<evidence type="ECO:0000256" key="3">
    <source>
        <dbReference type="ARBA" id="ARBA00022827"/>
    </source>
</evidence>
<dbReference type="InterPro" id="IPR036188">
    <property type="entry name" value="FAD/NAD-bd_sf"/>
</dbReference>
<keyword evidence="3" id="KW-0274">FAD</keyword>
<keyword evidence="4" id="KW-0560">Oxidoreductase</keyword>
<proteinExistence type="inferred from homology"/>
<evidence type="ECO:0000313" key="6">
    <source>
        <dbReference type="EMBL" id="CAB4667226.1"/>
    </source>
</evidence>
<gene>
    <name evidence="6" type="ORF">UFOPK2242_01275</name>
</gene>